<proteinExistence type="predicted"/>
<organism evidence="1">
    <name type="scientific">Anopheles marajoara</name>
    <dbReference type="NCBI Taxonomy" id="58244"/>
    <lineage>
        <taxon>Eukaryota</taxon>
        <taxon>Metazoa</taxon>
        <taxon>Ecdysozoa</taxon>
        <taxon>Arthropoda</taxon>
        <taxon>Hexapoda</taxon>
        <taxon>Insecta</taxon>
        <taxon>Pterygota</taxon>
        <taxon>Neoptera</taxon>
        <taxon>Endopterygota</taxon>
        <taxon>Diptera</taxon>
        <taxon>Nematocera</taxon>
        <taxon>Culicoidea</taxon>
        <taxon>Culicidae</taxon>
        <taxon>Anophelinae</taxon>
        <taxon>Anopheles</taxon>
    </lineage>
</organism>
<dbReference type="EMBL" id="GGFJ01014040">
    <property type="protein sequence ID" value="MBW63181.1"/>
    <property type="molecule type" value="Transcribed_RNA"/>
</dbReference>
<reference evidence="1" key="1">
    <citation type="submission" date="2018-01" db="EMBL/GenBank/DDBJ databases">
        <title>An insight into the sialome of Amazonian anophelines.</title>
        <authorList>
            <person name="Ribeiro J.M."/>
            <person name="Scarpassa V."/>
            <person name="Calvo E."/>
        </authorList>
    </citation>
    <scope>NUCLEOTIDE SEQUENCE</scope>
    <source>
        <tissue evidence="1">Salivary glands</tissue>
    </source>
</reference>
<protein>
    <submittedName>
        <fullName evidence="1">Putative secreted protein</fullName>
    </submittedName>
</protein>
<sequence length="75" mass="8466">MERRVRHWAAAHSAQLLFRSLSLPLARCSRKNHPFSLSLVVARTFFSAAADDDDDGETWGPALHFPVVAPRYDVM</sequence>
<accession>A0A2M4CDE3</accession>
<evidence type="ECO:0000313" key="1">
    <source>
        <dbReference type="EMBL" id="MBW63181.1"/>
    </source>
</evidence>
<name>A0A2M4CDE3_9DIPT</name>
<dbReference type="AlphaFoldDB" id="A0A2M4CDE3"/>